<reference evidence="3" key="1">
    <citation type="submission" date="2016-11" db="EMBL/GenBank/DDBJ databases">
        <authorList>
            <person name="Varghese N."/>
            <person name="Submissions S."/>
        </authorList>
    </citation>
    <scope>NUCLEOTIDE SEQUENCE [LARGE SCALE GENOMIC DNA]</scope>
    <source>
        <strain evidence="3">DSM 11003</strain>
    </source>
</reference>
<name>A0A1M5L910_9FIRM</name>
<dbReference type="PANTHER" id="PTHR33745:SF1">
    <property type="entry name" value="RSBT ANTAGONIST PROTEIN RSBS"/>
    <property type="match status" value="1"/>
</dbReference>
<dbReference type="InterPro" id="IPR036513">
    <property type="entry name" value="STAS_dom_sf"/>
</dbReference>
<dbReference type="CDD" id="cd07041">
    <property type="entry name" value="STAS_RsbR_RsbS_like"/>
    <property type="match status" value="1"/>
</dbReference>
<organism evidence="2 3">
    <name type="scientific">Thermosyntropha lipolytica DSM 11003</name>
    <dbReference type="NCBI Taxonomy" id="1123382"/>
    <lineage>
        <taxon>Bacteria</taxon>
        <taxon>Bacillati</taxon>
        <taxon>Bacillota</taxon>
        <taxon>Clostridia</taxon>
        <taxon>Eubacteriales</taxon>
        <taxon>Syntrophomonadaceae</taxon>
        <taxon>Thermosyntropha</taxon>
    </lineage>
</organism>
<dbReference type="SUPFAM" id="SSF52091">
    <property type="entry name" value="SpoIIaa-like"/>
    <property type="match status" value="1"/>
</dbReference>
<keyword evidence="3" id="KW-1185">Reference proteome</keyword>
<evidence type="ECO:0000313" key="2">
    <source>
        <dbReference type="EMBL" id="SHG61425.1"/>
    </source>
</evidence>
<dbReference type="AlphaFoldDB" id="A0A1M5L910"/>
<dbReference type="Gene3D" id="3.30.750.24">
    <property type="entry name" value="STAS domain"/>
    <property type="match status" value="1"/>
</dbReference>
<protein>
    <submittedName>
        <fullName evidence="2">RsbT antagonist protein RsbS</fullName>
    </submittedName>
</protein>
<dbReference type="Proteomes" id="UP000242329">
    <property type="component" value="Unassembled WGS sequence"/>
</dbReference>
<dbReference type="PANTHER" id="PTHR33745">
    <property type="entry name" value="RSBT ANTAGONIST PROTEIN RSBS-RELATED"/>
    <property type="match status" value="1"/>
</dbReference>
<dbReference type="PROSITE" id="PS50801">
    <property type="entry name" value="STAS"/>
    <property type="match status" value="1"/>
</dbReference>
<dbReference type="InterPro" id="IPR002645">
    <property type="entry name" value="STAS_dom"/>
</dbReference>
<evidence type="ECO:0000259" key="1">
    <source>
        <dbReference type="PROSITE" id="PS50801"/>
    </source>
</evidence>
<dbReference type="STRING" id="1123382.SAMN02745221_00599"/>
<feature type="domain" description="STAS" evidence="1">
    <location>
        <begin position="13"/>
        <end position="115"/>
    </location>
</feature>
<evidence type="ECO:0000313" key="3">
    <source>
        <dbReference type="Proteomes" id="UP000242329"/>
    </source>
</evidence>
<accession>A0A1M5L910</accession>
<dbReference type="EMBL" id="FQWY01000007">
    <property type="protein sequence ID" value="SHG61425.1"/>
    <property type="molecule type" value="Genomic_DNA"/>
</dbReference>
<dbReference type="OrthoDB" id="9797171at2"/>
<gene>
    <name evidence="2" type="ORF">SAMN02745221_00599</name>
</gene>
<dbReference type="InterPro" id="IPR051932">
    <property type="entry name" value="Bact_StressResp_Reg"/>
</dbReference>
<dbReference type="RefSeq" id="WP_073089771.1">
    <property type="nucleotide sequence ID" value="NZ_FQWY01000007.1"/>
</dbReference>
<sequence length="122" mass="13592">MKDRVVTTIKLYNYLIVPVQIELDDSTVEAMQRQILSEIEEKAIEGVIIDVSLIDILDSYISYSLSETAIMAKMMGCDTVICGMQPHVALTLAQMGVNMRGIIFAQDLEDALSKLVKAREHS</sequence>
<proteinExistence type="predicted"/>
<dbReference type="Pfam" id="PF01740">
    <property type="entry name" value="STAS"/>
    <property type="match status" value="1"/>
</dbReference>